<dbReference type="GO" id="GO:0016787">
    <property type="term" value="F:hydrolase activity"/>
    <property type="evidence" value="ECO:0007669"/>
    <property type="project" value="UniProtKB-KW"/>
</dbReference>
<dbReference type="AlphaFoldDB" id="A0AA86APL2"/>
<proteinExistence type="predicted"/>
<dbReference type="NCBIfam" id="TIGR01549">
    <property type="entry name" value="HAD-SF-IA-v1"/>
    <property type="match status" value="1"/>
</dbReference>
<sequence>MKYFEHALIEQTFHRYLENPAIQIVSFDIFDTLFFRTCGTPSMVFEIMGMHEEVRAWFDTPSSFAHYRRTTERTLKAGGKEASLAEIYDALPIPLQQKNRFLEIELQTERDVLVLNPQLERWIDMAHSAGKQIILISDMYLSTQEITSIALSQLKNLNKISHIYVSCEQQKSKATGELFLHVMDDLNIKASQLLHIGDNPNADISIAKSFGIATLYYGLESNEKEAMHHEALYLKEVLPHGNHVRTLSLLCNPYDTALERFYFRLGASLFAPIIGELSHWLLACSHQFGLDKLLFLMREGAIFQHYFQKLYPHIATDRVYASRRSTQFLTLMPDDIGSLKPDTFKGLTLKDLYENFFIPFETSALHAYGDLSYEMLPTLYIEGKPLLEHVQEELNANKKRISDAFGAQKKLLCAYLDTLHVNTSSALIDFGGGGSVLKNLHPLFSPKTKPHTSILFYQSVRGYQNLNHQHTLSFLPHNAKTAHALECIARTPDFIEILLNGEHPTTVGYTKSSAQTEYLACNDLSMKTIQNALHAGIESFFSLARDYSLPSKTFSREHLALMLSRLIELPTHEEVKFLGALEYDEGRGSSHRYTIIQPEQIAQVKRQGEEVFYKHFLANPSHMKQHCIWPQGVLTTINQNFLLPFYGTNTHPNQKVIDTLLEKLGALKPKKIMIYGAGDLFKELLPFLHVRDIHIEAVIDSRAEIQPFISEDFRVFSLEEALRDKKEAVIVIASGVYGQSIQKKIEDFSKTTAKQIVVVTS</sequence>
<keyword evidence="1" id="KW-0378">Hydrolase</keyword>
<dbReference type="Gene3D" id="3.40.50.1000">
    <property type="entry name" value="HAD superfamily/HAD-like"/>
    <property type="match status" value="1"/>
</dbReference>
<dbReference type="Proteomes" id="UP000019322">
    <property type="component" value="Chromosome"/>
</dbReference>
<dbReference type="InterPro" id="IPR023214">
    <property type="entry name" value="HAD_sf"/>
</dbReference>
<reference evidence="1 2" key="1">
    <citation type="journal article" date="2014" name="Environ. Microbiol.">
        <title>Insights into organohalide respiration and the versatile catabolism of Sulfurospirillum multivorans gained from comparative genomics and physiological studies.</title>
        <authorList>
            <person name="Goris T."/>
            <person name="Schubert T."/>
            <person name="Gadkari J."/>
            <person name="Wubet T."/>
            <person name="Tarkka M."/>
            <person name="Buscot F."/>
            <person name="Adrian L."/>
            <person name="Diekert G."/>
        </authorList>
    </citation>
    <scope>NUCLEOTIDE SEQUENCE [LARGE SCALE GENOMIC DNA]</scope>
    <source>
        <strain evidence="2">DM 12446 / JCM 15788 / NBRC 109480</strain>
    </source>
</reference>
<dbReference type="Gene3D" id="1.10.150.400">
    <property type="match status" value="1"/>
</dbReference>
<dbReference type="Pfam" id="PF00702">
    <property type="entry name" value="Hydrolase"/>
    <property type="match status" value="1"/>
</dbReference>
<dbReference type="EMBL" id="CP007201">
    <property type="protein sequence ID" value="AHJ14409.1"/>
    <property type="molecule type" value="Genomic_DNA"/>
</dbReference>
<evidence type="ECO:0000313" key="1">
    <source>
        <dbReference type="EMBL" id="AHJ14409.1"/>
    </source>
</evidence>
<accession>A0AA86APL2</accession>
<name>A0AA86APL2_SULMK</name>
<dbReference type="InterPro" id="IPR006439">
    <property type="entry name" value="HAD-SF_hydro_IA"/>
</dbReference>
<dbReference type="SUPFAM" id="SSF56784">
    <property type="entry name" value="HAD-like"/>
    <property type="match status" value="1"/>
</dbReference>
<organism evidence="1 2">
    <name type="scientific">Sulfurospirillum multivorans (strain DM 12446 / JCM 15788 / NBRC 109480)</name>
    <dbReference type="NCBI Taxonomy" id="1150621"/>
    <lineage>
        <taxon>Bacteria</taxon>
        <taxon>Pseudomonadati</taxon>
        <taxon>Campylobacterota</taxon>
        <taxon>Epsilonproteobacteria</taxon>
        <taxon>Campylobacterales</taxon>
        <taxon>Sulfurospirillaceae</taxon>
        <taxon>Sulfurospirillum</taxon>
    </lineage>
</organism>
<dbReference type="RefSeq" id="WP_025346235.1">
    <property type="nucleotide sequence ID" value="NZ_CP007201.1"/>
</dbReference>
<dbReference type="KEGG" id="smul:SMUL_3183"/>
<evidence type="ECO:0000313" key="2">
    <source>
        <dbReference type="Proteomes" id="UP000019322"/>
    </source>
</evidence>
<dbReference type="InterPro" id="IPR036412">
    <property type="entry name" value="HAD-like_sf"/>
</dbReference>
<gene>
    <name evidence="1" type="ORF">SMUL_3183</name>
</gene>
<protein>
    <submittedName>
        <fullName evidence="1">Hydrolase (HAD superfamily)</fullName>
    </submittedName>
</protein>